<gene>
    <name evidence="2" type="ORF">C3Y92_09155</name>
</gene>
<dbReference type="InterPro" id="IPR015797">
    <property type="entry name" value="NUDIX_hydrolase-like_dom_sf"/>
</dbReference>
<name>A0A4P6HJS6_9BACT</name>
<reference evidence="2 3" key="1">
    <citation type="submission" date="2018-02" db="EMBL/GenBank/DDBJ databases">
        <title>Genome sequence of Desulfovibrio carbinolicus DSM 3852.</title>
        <authorList>
            <person name="Wilbanks E."/>
            <person name="Skennerton C.T."/>
            <person name="Orphan V.J."/>
        </authorList>
    </citation>
    <scope>NUCLEOTIDE SEQUENCE [LARGE SCALE GENOMIC DNA]</scope>
    <source>
        <strain evidence="2 3">DSM 3852</strain>
    </source>
</reference>
<dbReference type="EMBL" id="CP026538">
    <property type="protein sequence ID" value="QAZ67381.1"/>
    <property type="molecule type" value="Genomic_DNA"/>
</dbReference>
<evidence type="ECO:0000259" key="1">
    <source>
        <dbReference type="PROSITE" id="PS51462"/>
    </source>
</evidence>
<feature type="domain" description="Nudix hydrolase" evidence="1">
    <location>
        <begin position="34"/>
        <end position="188"/>
    </location>
</feature>
<dbReference type="InterPro" id="IPR000086">
    <property type="entry name" value="NUDIX_hydrolase_dom"/>
</dbReference>
<evidence type="ECO:0000313" key="2">
    <source>
        <dbReference type="EMBL" id="QAZ67381.1"/>
    </source>
</evidence>
<protein>
    <recommendedName>
        <fullName evidence="1">Nudix hydrolase domain-containing protein</fullName>
    </recommendedName>
</protein>
<sequence>MYDAPVPHFLELEEVGTRIELRAAVIGFRQLHAARRHPEWGLGLTPIGINGTTLTKDGHVVFARRAAFVSQDPGRWELAPSGHLSPPFGFLGQWRHEPDLLAEFEEELGMKRSRVTAVHTLGVLRDNWSPMLDICCLLRVNALADEIQSAMVALAPRQEYAEAAFVPLDQAQVFAAARELTPSTRSLLTLLPKA</sequence>
<dbReference type="RefSeq" id="WP_129351909.1">
    <property type="nucleotide sequence ID" value="NZ_CP026538.1"/>
</dbReference>
<dbReference type="PROSITE" id="PS51462">
    <property type="entry name" value="NUDIX"/>
    <property type="match status" value="1"/>
</dbReference>
<keyword evidence="3" id="KW-1185">Reference proteome</keyword>
<dbReference type="OrthoDB" id="8264463at2"/>
<dbReference type="KEGG" id="dcb:C3Y92_09155"/>
<evidence type="ECO:0000313" key="3">
    <source>
        <dbReference type="Proteomes" id="UP000293296"/>
    </source>
</evidence>
<dbReference type="AlphaFoldDB" id="A0A4P6HJS6"/>
<dbReference type="Proteomes" id="UP000293296">
    <property type="component" value="Chromosome"/>
</dbReference>
<dbReference type="SUPFAM" id="SSF55811">
    <property type="entry name" value="Nudix"/>
    <property type="match status" value="1"/>
</dbReference>
<accession>A0A4P6HJS6</accession>
<proteinExistence type="predicted"/>
<organism evidence="2 3">
    <name type="scientific">Solidesulfovibrio carbinolicus</name>
    <dbReference type="NCBI Taxonomy" id="296842"/>
    <lineage>
        <taxon>Bacteria</taxon>
        <taxon>Pseudomonadati</taxon>
        <taxon>Thermodesulfobacteriota</taxon>
        <taxon>Desulfovibrionia</taxon>
        <taxon>Desulfovibrionales</taxon>
        <taxon>Desulfovibrionaceae</taxon>
        <taxon>Solidesulfovibrio</taxon>
    </lineage>
</organism>
<dbReference type="Gene3D" id="3.90.79.10">
    <property type="entry name" value="Nucleoside Triphosphate Pyrophosphohydrolase"/>
    <property type="match status" value="1"/>
</dbReference>